<reference evidence="2 3" key="1">
    <citation type="submission" date="2017-12" db="EMBL/GenBank/DDBJ databases">
        <title>Comparative genomics of Botrytis spp.</title>
        <authorList>
            <person name="Valero-Jimenez C.A."/>
            <person name="Tapia P."/>
            <person name="Veloso J."/>
            <person name="Silva-Moreno E."/>
            <person name="Staats M."/>
            <person name="Valdes J.H."/>
            <person name="Van Kan J.A.L."/>
        </authorList>
    </citation>
    <scope>NUCLEOTIDE SEQUENCE [LARGE SCALE GENOMIC DNA]</scope>
    <source>
        <strain evidence="2 3">Be9601</strain>
    </source>
</reference>
<dbReference type="Proteomes" id="UP000297229">
    <property type="component" value="Unassembled WGS sequence"/>
</dbReference>
<organism evidence="2 3">
    <name type="scientific">Botrytis elliptica</name>
    <dbReference type="NCBI Taxonomy" id="278938"/>
    <lineage>
        <taxon>Eukaryota</taxon>
        <taxon>Fungi</taxon>
        <taxon>Dikarya</taxon>
        <taxon>Ascomycota</taxon>
        <taxon>Pezizomycotina</taxon>
        <taxon>Leotiomycetes</taxon>
        <taxon>Helotiales</taxon>
        <taxon>Sclerotiniaceae</taxon>
        <taxon>Botrytis</taxon>
    </lineage>
</organism>
<name>A0A4Z1JJG0_9HELO</name>
<evidence type="ECO:0000256" key="1">
    <source>
        <dbReference type="SAM" id="MobiDB-lite"/>
    </source>
</evidence>
<evidence type="ECO:0000313" key="2">
    <source>
        <dbReference type="EMBL" id="TGO73835.1"/>
    </source>
</evidence>
<dbReference type="AlphaFoldDB" id="A0A4Z1JJG0"/>
<feature type="region of interest" description="Disordered" evidence="1">
    <location>
        <begin position="1"/>
        <end position="25"/>
    </location>
</feature>
<keyword evidence="3" id="KW-1185">Reference proteome</keyword>
<proteinExistence type="predicted"/>
<protein>
    <submittedName>
        <fullName evidence="2">Uncharacterized protein</fullName>
    </submittedName>
</protein>
<dbReference type="EMBL" id="PQXM01000326">
    <property type="protein sequence ID" value="TGO73835.1"/>
    <property type="molecule type" value="Genomic_DNA"/>
</dbReference>
<accession>A0A4Z1JJG0</accession>
<comment type="caution">
    <text evidence="2">The sequence shown here is derived from an EMBL/GenBank/DDBJ whole genome shotgun (WGS) entry which is preliminary data.</text>
</comment>
<evidence type="ECO:0000313" key="3">
    <source>
        <dbReference type="Proteomes" id="UP000297229"/>
    </source>
</evidence>
<gene>
    <name evidence="2" type="ORF">BELL_0328g00160</name>
</gene>
<sequence>MVYHVGSPSRDVRPTVGSRNRREEHPVRHEKHYYLRDYRSKLIKFRLNPRRNYKIHFTGCSPGFGEALVQNILDRGDNVIATFQGSKDRIKYLKDAGAATLSLDLTASRFWFDWEEFIVSTNLGQPTPTIDWSDKYTTVFMTW</sequence>